<sequence length="75" mass="8352">MHGPPPDDLTVCQPDTITCEMLANSTVLHASRQIHRNARCQMKVYPKYLIWNEVPKGTLIAFPTYTAANGPIKEG</sequence>
<dbReference type="Proteomes" id="UP000037122">
    <property type="component" value="Unassembled WGS sequence"/>
</dbReference>
<gene>
    <name evidence="1" type="ORF">QG37_04913</name>
</gene>
<organism evidence="1 2">
    <name type="scientific">Candidozyma auris</name>
    <name type="common">Yeast</name>
    <name type="synonym">Candida auris</name>
    <dbReference type="NCBI Taxonomy" id="498019"/>
    <lineage>
        <taxon>Eukaryota</taxon>
        <taxon>Fungi</taxon>
        <taxon>Dikarya</taxon>
        <taxon>Ascomycota</taxon>
        <taxon>Saccharomycotina</taxon>
        <taxon>Pichiomycetes</taxon>
        <taxon>Metschnikowiaceae</taxon>
        <taxon>Candidozyma</taxon>
    </lineage>
</organism>
<dbReference type="VEuPathDB" id="FungiDB:QG37_04913"/>
<reference evidence="2" key="1">
    <citation type="journal article" date="2015" name="BMC Genomics">
        <title>Draft genome of a commonly misdiagnosed multidrug resistant pathogen Candida auris.</title>
        <authorList>
            <person name="Chatterjee S."/>
            <person name="Alampalli S.V."/>
            <person name="Nageshan R.K."/>
            <person name="Chettiar S.T."/>
            <person name="Joshi S."/>
            <person name="Tatu U.S."/>
        </authorList>
    </citation>
    <scope>NUCLEOTIDE SEQUENCE [LARGE SCALE GENOMIC DNA]</scope>
    <source>
        <strain evidence="2">6684</strain>
    </source>
</reference>
<accession>A0A0L0NVW8</accession>
<dbReference type="EMBL" id="LGST01000034">
    <property type="protein sequence ID" value="KND98158.1"/>
    <property type="molecule type" value="Genomic_DNA"/>
</dbReference>
<protein>
    <submittedName>
        <fullName evidence="1">Uncharacterized protein</fullName>
    </submittedName>
</protein>
<evidence type="ECO:0000313" key="1">
    <source>
        <dbReference type="EMBL" id="KND98158.1"/>
    </source>
</evidence>
<comment type="caution">
    <text evidence="1">The sequence shown here is derived from an EMBL/GenBank/DDBJ whole genome shotgun (WGS) entry which is preliminary data.</text>
</comment>
<name>A0A0L0NVW8_CANAR</name>
<dbReference type="AlphaFoldDB" id="A0A0L0NVW8"/>
<proteinExistence type="predicted"/>
<evidence type="ECO:0000313" key="2">
    <source>
        <dbReference type="Proteomes" id="UP000037122"/>
    </source>
</evidence>